<gene>
    <name evidence="2" type="ORF">A2519_21515</name>
</gene>
<evidence type="ECO:0000313" key="2">
    <source>
        <dbReference type="EMBL" id="OGK03070.1"/>
    </source>
</evidence>
<reference evidence="2 3" key="1">
    <citation type="journal article" date="2016" name="Nat. Commun.">
        <title>Thousands of microbial genomes shed light on interconnected biogeochemical processes in an aquifer system.</title>
        <authorList>
            <person name="Anantharaman K."/>
            <person name="Brown C.T."/>
            <person name="Hug L.A."/>
            <person name="Sharon I."/>
            <person name="Castelle C.J."/>
            <person name="Probst A.J."/>
            <person name="Thomas B.C."/>
            <person name="Singh A."/>
            <person name="Wilkins M.J."/>
            <person name="Karaoz U."/>
            <person name="Brodie E.L."/>
            <person name="Williams K.H."/>
            <person name="Hubbard S.S."/>
            <person name="Banfield J.F."/>
        </authorList>
    </citation>
    <scope>NUCLEOTIDE SEQUENCE [LARGE SCALE GENOMIC DNA]</scope>
</reference>
<dbReference type="SUPFAM" id="SSF52091">
    <property type="entry name" value="SpoIIaa-like"/>
    <property type="match status" value="2"/>
</dbReference>
<dbReference type="InterPro" id="IPR036513">
    <property type="entry name" value="STAS_dom_sf"/>
</dbReference>
<accession>A0A1F7F8T1</accession>
<dbReference type="CDD" id="cd07043">
    <property type="entry name" value="STAS_anti-anti-sigma_factors"/>
    <property type="match status" value="2"/>
</dbReference>
<dbReference type="Proteomes" id="UP000179243">
    <property type="component" value="Unassembled WGS sequence"/>
</dbReference>
<dbReference type="EMBL" id="MFYX01000098">
    <property type="protein sequence ID" value="OGK03070.1"/>
    <property type="molecule type" value="Genomic_DNA"/>
</dbReference>
<dbReference type="PROSITE" id="PS50801">
    <property type="entry name" value="STAS"/>
    <property type="match status" value="1"/>
</dbReference>
<dbReference type="Pfam" id="PF01740">
    <property type="entry name" value="STAS"/>
    <property type="match status" value="2"/>
</dbReference>
<name>A0A1F7F8T1_UNCRA</name>
<feature type="domain" description="STAS" evidence="1">
    <location>
        <begin position="113"/>
        <end position="222"/>
    </location>
</feature>
<dbReference type="Gene3D" id="3.30.750.24">
    <property type="entry name" value="STAS domain"/>
    <property type="match status" value="2"/>
</dbReference>
<organism evidence="2 3">
    <name type="scientific">Candidatus Raymondbacteria bacterium RIFOXYD12_FULL_49_13</name>
    <dbReference type="NCBI Taxonomy" id="1817890"/>
    <lineage>
        <taxon>Bacteria</taxon>
        <taxon>Raymondiibacteriota</taxon>
    </lineage>
</organism>
<comment type="caution">
    <text evidence="2">The sequence shown here is derived from an EMBL/GenBank/DDBJ whole genome shotgun (WGS) entry which is preliminary data.</text>
</comment>
<evidence type="ECO:0000259" key="1">
    <source>
        <dbReference type="PROSITE" id="PS50801"/>
    </source>
</evidence>
<protein>
    <recommendedName>
        <fullName evidence="1">STAS domain-containing protein</fullName>
    </recommendedName>
</protein>
<dbReference type="GO" id="GO:0043856">
    <property type="term" value="F:anti-sigma factor antagonist activity"/>
    <property type="evidence" value="ECO:0007669"/>
    <property type="project" value="TreeGrafter"/>
</dbReference>
<dbReference type="AlphaFoldDB" id="A0A1F7F8T1"/>
<proteinExistence type="predicted"/>
<evidence type="ECO:0000313" key="3">
    <source>
        <dbReference type="Proteomes" id="UP000179243"/>
    </source>
</evidence>
<dbReference type="InterPro" id="IPR002645">
    <property type="entry name" value="STAS_dom"/>
</dbReference>
<sequence>MEKDFIYKIPERATPDNAQQMLAVCLKHLNETESGNTYIDFSNAQTINSFGVGVLVRLNNLYTGCGRTFILKNLPDSIIETFMAMGLFSVLNIELNDPELRKRLKDSEVGSSFKVDFEIVKNIGIYSFNGSMLTPKDSHLFLGMTEAILADGFRMLLDMSGLVFIDSTGISAIATLCKLMKHNKGEIRVCSAGEILTGLLEINSLSGLIHVYETRAEALKGWV</sequence>
<dbReference type="PANTHER" id="PTHR33495:SF2">
    <property type="entry name" value="ANTI-SIGMA FACTOR ANTAGONIST TM_1081-RELATED"/>
    <property type="match status" value="1"/>
</dbReference>
<dbReference type="PANTHER" id="PTHR33495">
    <property type="entry name" value="ANTI-SIGMA FACTOR ANTAGONIST TM_1081-RELATED-RELATED"/>
    <property type="match status" value="1"/>
</dbReference>